<evidence type="ECO:0000256" key="1">
    <source>
        <dbReference type="ARBA" id="ARBA00004196"/>
    </source>
</evidence>
<keyword evidence="3" id="KW-1003">Cell membrane</keyword>
<reference evidence="10 12" key="2">
    <citation type="submission" date="2019-03" db="EMBL/GenBank/DDBJ databases">
        <title>Genomic Encyclopedia of Type Strains, Phase IV (KMG-IV): sequencing the most valuable type-strain genomes for metagenomic binning, comparative biology and taxonomic classification.</title>
        <authorList>
            <person name="Goeker M."/>
        </authorList>
    </citation>
    <scope>NUCLEOTIDE SEQUENCE [LARGE SCALE GENOMIC DNA]</scope>
    <source>
        <strain evidence="10 12">DSM 101483</strain>
    </source>
</reference>
<dbReference type="SMART" id="SM01080">
    <property type="entry name" value="CHASE2"/>
    <property type="match status" value="1"/>
</dbReference>
<dbReference type="PROSITE" id="PS50125">
    <property type="entry name" value="GUANYLATE_CYCLASE_2"/>
    <property type="match status" value="1"/>
</dbReference>
<organism evidence="10 12">
    <name type="scientific">Pseudodesulfovibrio indicus</name>
    <dbReference type="NCBI Taxonomy" id="1716143"/>
    <lineage>
        <taxon>Bacteria</taxon>
        <taxon>Pseudomonadati</taxon>
        <taxon>Thermodesulfobacteriota</taxon>
        <taxon>Desulfovibrionia</taxon>
        <taxon>Desulfovibrionales</taxon>
        <taxon>Desulfovibrionaceae</taxon>
    </lineage>
</organism>
<dbReference type="PANTHER" id="PTHR43081:SF1">
    <property type="entry name" value="ADENYLATE CYCLASE, TERMINAL-DIFFERENTIATION SPECIFIC"/>
    <property type="match status" value="1"/>
</dbReference>
<dbReference type="Proteomes" id="UP000295506">
    <property type="component" value="Unassembled WGS sequence"/>
</dbReference>
<dbReference type="EMBL" id="CP014206">
    <property type="protein sequence ID" value="AMK10995.1"/>
    <property type="molecule type" value="Genomic_DNA"/>
</dbReference>
<dbReference type="EMBL" id="SOBK01000001">
    <property type="protein sequence ID" value="TDT91996.1"/>
    <property type="molecule type" value="Genomic_DNA"/>
</dbReference>
<dbReference type="PANTHER" id="PTHR43081">
    <property type="entry name" value="ADENYLATE CYCLASE, TERMINAL-DIFFERENTIATION SPECIFIC-RELATED"/>
    <property type="match status" value="1"/>
</dbReference>
<evidence type="ECO:0000256" key="3">
    <source>
        <dbReference type="ARBA" id="ARBA00022475"/>
    </source>
</evidence>
<accession>A0A126QNI7</accession>
<dbReference type="CDD" id="cd07302">
    <property type="entry name" value="CHD"/>
    <property type="match status" value="1"/>
</dbReference>
<dbReference type="InterPro" id="IPR001054">
    <property type="entry name" value="A/G_cyclase"/>
</dbReference>
<dbReference type="Pfam" id="PF00211">
    <property type="entry name" value="Guanylate_cyc"/>
    <property type="match status" value="1"/>
</dbReference>
<dbReference type="FunFam" id="3.30.70.1230:FF:000016">
    <property type="entry name" value="Adenylate/guanylate cyclase domain-containing protein"/>
    <property type="match status" value="1"/>
</dbReference>
<evidence type="ECO:0000259" key="8">
    <source>
        <dbReference type="PROSITE" id="PS50125"/>
    </source>
</evidence>
<dbReference type="OrthoDB" id="9806735at2"/>
<dbReference type="SMART" id="SM00044">
    <property type="entry name" value="CYCc"/>
    <property type="match status" value="1"/>
</dbReference>
<evidence type="ECO:0000256" key="5">
    <source>
        <dbReference type="ARBA" id="ARBA00022989"/>
    </source>
</evidence>
<reference evidence="9 11" key="1">
    <citation type="journal article" date="2016" name="Front. Microbiol.">
        <title>Genome Sequence of the Piezophilic, Mesophilic Sulfate-Reducing Bacterium Desulfovibrio indicus J2T.</title>
        <authorList>
            <person name="Cao J."/>
            <person name="Maignien L."/>
            <person name="Shao Z."/>
            <person name="Alain K."/>
            <person name="Jebbar M."/>
        </authorList>
    </citation>
    <scope>NUCLEOTIDE SEQUENCE [LARGE SCALE GENOMIC DNA]</scope>
    <source>
        <strain evidence="9 11">J2</strain>
    </source>
</reference>
<keyword evidence="6 7" id="KW-0472">Membrane</keyword>
<evidence type="ECO:0000313" key="9">
    <source>
        <dbReference type="EMBL" id="AMK10995.1"/>
    </source>
</evidence>
<dbReference type="AlphaFoldDB" id="A0A126QNI7"/>
<dbReference type="Gene3D" id="3.30.70.1230">
    <property type="entry name" value="Nucleotide cyclase"/>
    <property type="match status" value="1"/>
</dbReference>
<evidence type="ECO:0000313" key="10">
    <source>
        <dbReference type="EMBL" id="TDT91996.1"/>
    </source>
</evidence>
<comment type="similarity">
    <text evidence="2">Belongs to the adenylyl cyclase class-3 family.</text>
</comment>
<dbReference type="GO" id="GO:0035556">
    <property type="term" value="P:intracellular signal transduction"/>
    <property type="evidence" value="ECO:0007669"/>
    <property type="project" value="InterPro"/>
</dbReference>
<name>A0A126QNI7_9BACT</name>
<dbReference type="InterPro" id="IPR007890">
    <property type="entry name" value="CHASE2"/>
</dbReference>
<dbReference type="Proteomes" id="UP000055611">
    <property type="component" value="Chromosome"/>
</dbReference>
<dbReference type="Pfam" id="PF05226">
    <property type="entry name" value="CHASE2"/>
    <property type="match status" value="1"/>
</dbReference>
<comment type="subcellular location">
    <subcellularLocation>
        <location evidence="1">Cell envelope</location>
    </subcellularLocation>
</comment>
<dbReference type="RefSeq" id="WP_066802146.1">
    <property type="nucleotide sequence ID" value="NZ_CP014206.1"/>
</dbReference>
<dbReference type="PROSITE" id="PS51257">
    <property type="entry name" value="PROKAR_LIPOPROTEIN"/>
    <property type="match status" value="1"/>
</dbReference>
<dbReference type="GO" id="GO:0006171">
    <property type="term" value="P:cAMP biosynthetic process"/>
    <property type="evidence" value="ECO:0007669"/>
    <property type="project" value="TreeGrafter"/>
</dbReference>
<dbReference type="GO" id="GO:0004016">
    <property type="term" value="F:adenylate cyclase activity"/>
    <property type="evidence" value="ECO:0007669"/>
    <property type="project" value="UniProtKB-ARBA"/>
</dbReference>
<proteinExistence type="inferred from homology"/>
<sequence length="701" mass="74731">MNRNLRKILAGAVIGLVGGCLALAAGGVGLLRTPENLTYDFRARALARPGAASDGVRLVLLDQKSLDWAKESFGLGWPWPRQAYVPLVEFCKRAGVASLSFDVVFTEPSVYGVGDDDALRGALADLGCAVLAADFARADGSSPDWPPHVPKPAFPVTGDAPLVESRVATFPIPDLTAGLIPVGNVNVAPDADTVYRRFPLLVRFHGRVVPSLPLAGLMAAGPQPVTLAPDQLAVGDAVAPLTENGRVVLNYRPKGTFATYSAAALMESGMRLAEGGEPVVDPADLKGKHVFFGFSATGLLDLRPTPMGGVSPGVLVNATALDNLLSGDFLRMAPGWFDTAMILLFSVLAGISVTAISGLWTTVAASGAVLAGPALLSTAAYVQGIWAAMAAPLAACLVSLFLAGAWKYATEGRQKQFIKSAFKQYLSPKVIDQLLQHPDRLTLGGERRELTIFFSDLQGFTSISEKLTPEQLTSVLNDYLTAMTDIIHRFGGTVDKYEGDAIIAFWNAPVDQPDHALLGVSAALACQEKLAEMRPKLLDRTGSEFHMRIGLNTGPAVVGNLGSRERFDYTMLGDAVNLAARLESINKQFGTYTMISRSTLDELDGRIPARELSCLRVVGKKEAITVFEPMTEADRERRKDALAAFGLGLASFYAGDFAAAAEQFSALADQDPAADRYAAKCRALMADPPQEWDGVWTMTSK</sequence>
<feature type="transmembrane region" description="Helical" evidence="7">
    <location>
        <begin position="388"/>
        <end position="409"/>
    </location>
</feature>
<gene>
    <name evidence="9" type="ORF">AWY79_07650</name>
    <name evidence="10" type="ORF">EDC59_101399</name>
</gene>
<dbReference type="KEGG" id="dej:AWY79_07650"/>
<keyword evidence="5 7" id="KW-1133">Transmembrane helix</keyword>
<dbReference type="InterPro" id="IPR029787">
    <property type="entry name" value="Nucleotide_cyclase"/>
</dbReference>
<dbReference type="GO" id="GO:0030313">
    <property type="term" value="C:cell envelope"/>
    <property type="evidence" value="ECO:0007669"/>
    <property type="project" value="UniProtKB-SubCell"/>
</dbReference>
<evidence type="ECO:0000256" key="2">
    <source>
        <dbReference type="ARBA" id="ARBA00005381"/>
    </source>
</evidence>
<evidence type="ECO:0000313" key="12">
    <source>
        <dbReference type="Proteomes" id="UP000295506"/>
    </source>
</evidence>
<protein>
    <submittedName>
        <fullName evidence="10">Adenylate cyclase</fullName>
    </submittedName>
    <submittedName>
        <fullName evidence="9">Adenylate/guanylate cyclase with Chase sensor</fullName>
    </submittedName>
</protein>
<feature type="transmembrane region" description="Helical" evidence="7">
    <location>
        <begin position="335"/>
        <end position="356"/>
    </location>
</feature>
<evidence type="ECO:0000256" key="4">
    <source>
        <dbReference type="ARBA" id="ARBA00022692"/>
    </source>
</evidence>
<dbReference type="InterPro" id="IPR050697">
    <property type="entry name" value="Adenylyl/Guanylyl_Cyclase_3/4"/>
</dbReference>
<evidence type="ECO:0000313" key="11">
    <source>
        <dbReference type="Proteomes" id="UP000055611"/>
    </source>
</evidence>
<dbReference type="SUPFAM" id="SSF55073">
    <property type="entry name" value="Nucleotide cyclase"/>
    <property type="match status" value="1"/>
</dbReference>
<feature type="domain" description="Guanylate cyclase" evidence="8">
    <location>
        <begin position="451"/>
        <end position="583"/>
    </location>
</feature>
<evidence type="ECO:0000256" key="6">
    <source>
        <dbReference type="ARBA" id="ARBA00023136"/>
    </source>
</evidence>
<keyword evidence="4 7" id="KW-0812">Transmembrane</keyword>
<evidence type="ECO:0000256" key="7">
    <source>
        <dbReference type="SAM" id="Phobius"/>
    </source>
</evidence>
<keyword evidence="11" id="KW-1185">Reference proteome</keyword>